<dbReference type="Gene3D" id="3.40.50.880">
    <property type="match status" value="1"/>
</dbReference>
<feature type="domain" description="HTH araC/xylS-type" evidence="4">
    <location>
        <begin position="222"/>
        <end position="320"/>
    </location>
</feature>
<name>A0ABS8D2E3_9NEIS</name>
<reference evidence="5" key="1">
    <citation type="submission" date="2021-10" db="EMBL/GenBank/DDBJ databases">
        <title>The complete genome sequence of Leeia sp. TBRC 13508.</title>
        <authorList>
            <person name="Charoenyingcharoen P."/>
            <person name="Yukphan P."/>
        </authorList>
    </citation>
    <scope>NUCLEOTIDE SEQUENCE</scope>
    <source>
        <strain evidence="5">TBRC 13508</strain>
    </source>
</reference>
<evidence type="ECO:0000256" key="1">
    <source>
        <dbReference type="ARBA" id="ARBA00023015"/>
    </source>
</evidence>
<dbReference type="PANTHER" id="PTHR43280">
    <property type="entry name" value="ARAC-FAMILY TRANSCRIPTIONAL REGULATOR"/>
    <property type="match status" value="1"/>
</dbReference>
<keyword evidence="6" id="KW-1185">Reference proteome</keyword>
<dbReference type="CDD" id="cd03136">
    <property type="entry name" value="GATase1_AraC_ArgR_like"/>
    <property type="match status" value="1"/>
</dbReference>
<dbReference type="Proteomes" id="UP001165395">
    <property type="component" value="Unassembled WGS sequence"/>
</dbReference>
<keyword evidence="1" id="KW-0805">Transcription regulation</keyword>
<evidence type="ECO:0000313" key="6">
    <source>
        <dbReference type="Proteomes" id="UP001165395"/>
    </source>
</evidence>
<dbReference type="InterPro" id="IPR018060">
    <property type="entry name" value="HTH_AraC"/>
</dbReference>
<dbReference type="SUPFAM" id="SSF52317">
    <property type="entry name" value="Class I glutamine amidotransferase-like"/>
    <property type="match status" value="1"/>
</dbReference>
<dbReference type="PANTHER" id="PTHR43280:SF2">
    <property type="entry name" value="HTH-TYPE TRANSCRIPTIONAL REGULATOR EXSA"/>
    <property type="match status" value="1"/>
</dbReference>
<evidence type="ECO:0000256" key="2">
    <source>
        <dbReference type="ARBA" id="ARBA00023125"/>
    </source>
</evidence>
<dbReference type="SUPFAM" id="SSF46689">
    <property type="entry name" value="Homeodomain-like"/>
    <property type="match status" value="2"/>
</dbReference>
<accession>A0ABS8D2E3</accession>
<evidence type="ECO:0000313" key="5">
    <source>
        <dbReference type="EMBL" id="MCB6182364.1"/>
    </source>
</evidence>
<dbReference type="SMART" id="SM00342">
    <property type="entry name" value="HTH_ARAC"/>
    <property type="match status" value="1"/>
</dbReference>
<dbReference type="InterPro" id="IPR009057">
    <property type="entry name" value="Homeodomain-like_sf"/>
</dbReference>
<dbReference type="EMBL" id="JAJBZT010000001">
    <property type="protein sequence ID" value="MCB6182364.1"/>
    <property type="molecule type" value="Genomic_DNA"/>
</dbReference>
<evidence type="ECO:0000256" key="3">
    <source>
        <dbReference type="ARBA" id="ARBA00023163"/>
    </source>
</evidence>
<dbReference type="PROSITE" id="PS01124">
    <property type="entry name" value="HTH_ARAC_FAMILY_2"/>
    <property type="match status" value="1"/>
</dbReference>
<protein>
    <submittedName>
        <fullName evidence="5">Helix-turn-helix domain-containing protein</fullName>
    </submittedName>
</protein>
<evidence type="ECO:0000259" key="4">
    <source>
        <dbReference type="PROSITE" id="PS01124"/>
    </source>
</evidence>
<dbReference type="InterPro" id="IPR029062">
    <property type="entry name" value="Class_I_gatase-like"/>
</dbReference>
<sequence length="333" mass="37976">MKPLKQISIGFILDHGFTLSTLANFLDAIRLASDDQDQSRQFRFTWDIVSSSGQYIRTSSKLELIPTKKLEDHLLYDYLVIIGGTPSELSLLDDSMLKLIENHWKRNKRIVGLGGGVFLLAQSTKLRGYQFCVSRSQFHEFTSSYPEIHASSEALFLQDRNLYTCAGGIGTAQLAAQLITSHYGKMIAEKSLRIMIENINHDEVQTQPSALVQQRINNRNVRIATEIIEKNLKTPLTIPDIANQINISTRQLERLFISEMGLTPAEYIKKTRMHLALKYLLNTDFAIEHIAKDTGFLSNSHFSKAFRQAFQCTPREMRKRSIQNGATNFQRFD</sequence>
<gene>
    <name evidence="5" type="ORF">LIN78_02190</name>
</gene>
<keyword evidence="2" id="KW-0238">DNA-binding</keyword>
<organism evidence="5 6">
    <name type="scientific">Leeia speluncae</name>
    <dbReference type="NCBI Taxonomy" id="2884804"/>
    <lineage>
        <taxon>Bacteria</taxon>
        <taxon>Pseudomonadati</taxon>
        <taxon>Pseudomonadota</taxon>
        <taxon>Betaproteobacteria</taxon>
        <taxon>Neisseriales</taxon>
        <taxon>Leeiaceae</taxon>
        <taxon>Leeia</taxon>
    </lineage>
</organism>
<comment type="caution">
    <text evidence="5">The sequence shown here is derived from an EMBL/GenBank/DDBJ whole genome shotgun (WGS) entry which is preliminary data.</text>
</comment>
<dbReference type="Pfam" id="PF12833">
    <property type="entry name" value="HTH_18"/>
    <property type="match status" value="1"/>
</dbReference>
<dbReference type="InterPro" id="IPR002818">
    <property type="entry name" value="DJ-1/PfpI"/>
</dbReference>
<proteinExistence type="predicted"/>
<dbReference type="Pfam" id="PF01965">
    <property type="entry name" value="DJ-1_PfpI"/>
    <property type="match status" value="1"/>
</dbReference>
<dbReference type="RefSeq" id="WP_227178014.1">
    <property type="nucleotide sequence ID" value="NZ_JAJBZT010000001.1"/>
</dbReference>
<dbReference type="Gene3D" id="1.10.10.60">
    <property type="entry name" value="Homeodomain-like"/>
    <property type="match status" value="2"/>
</dbReference>
<keyword evidence="3" id="KW-0804">Transcription</keyword>